<evidence type="ECO:0008006" key="3">
    <source>
        <dbReference type="Google" id="ProtNLM"/>
    </source>
</evidence>
<dbReference type="STRING" id="937777.Deipe_1652"/>
<evidence type="ECO:0000313" key="2">
    <source>
        <dbReference type="Proteomes" id="UP000010467"/>
    </source>
</evidence>
<evidence type="ECO:0000313" key="1">
    <source>
        <dbReference type="EMBL" id="AFZ67185.1"/>
    </source>
</evidence>
<protein>
    <recommendedName>
        <fullName evidence="3">Helix-turn-helix domain-containing protein</fullName>
    </recommendedName>
</protein>
<gene>
    <name evidence="1" type="ordered locus">Deipe_1652</name>
</gene>
<dbReference type="KEGG" id="dpd:Deipe_1652"/>
<dbReference type="HOGENOM" id="CLU_2616163_0_0_0"/>
<name>L0A2F8_DEIPD</name>
<dbReference type="RefSeq" id="WP_015235493.1">
    <property type="nucleotide sequence ID" value="NC_019793.1"/>
</dbReference>
<dbReference type="Proteomes" id="UP000010467">
    <property type="component" value="Chromosome"/>
</dbReference>
<organism evidence="1 2">
    <name type="scientific">Deinococcus peraridilitoris (strain DSM 19664 / LMG 22246 / CIP 109416 / KR-200)</name>
    <dbReference type="NCBI Taxonomy" id="937777"/>
    <lineage>
        <taxon>Bacteria</taxon>
        <taxon>Thermotogati</taxon>
        <taxon>Deinococcota</taxon>
        <taxon>Deinococci</taxon>
        <taxon>Deinococcales</taxon>
        <taxon>Deinococcaceae</taxon>
        <taxon>Deinococcus</taxon>
    </lineage>
</organism>
<sequence length="78" mass="8679">MQNHDISQVSEAETYAWPELLVTRQQAARITKTSVSTIDRMIDRGELQVTYVGASPRILTASLLAIRVKPGKKQEPGK</sequence>
<dbReference type="PATRIC" id="fig|937777.3.peg.1650"/>
<keyword evidence="2" id="KW-1185">Reference proteome</keyword>
<proteinExistence type="predicted"/>
<reference evidence="2" key="1">
    <citation type="submission" date="2012-03" db="EMBL/GenBank/DDBJ databases">
        <title>Complete sequence of chromosome of Deinococcus peraridilitoris DSM 19664.</title>
        <authorList>
            <person name="Lucas S."/>
            <person name="Copeland A."/>
            <person name="Lapidus A."/>
            <person name="Glavina del Rio T."/>
            <person name="Dalin E."/>
            <person name="Tice H."/>
            <person name="Bruce D."/>
            <person name="Goodwin L."/>
            <person name="Pitluck S."/>
            <person name="Peters L."/>
            <person name="Mikhailova N."/>
            <person name="Lu M."/>
            <person name="Kyrpides N."/>
            <person name="Mavromatis K."/>
            <person name="Ivanova N."/>
            <person name="Brettin T."/>
            <person name="Detter J.C."/>
            <person name="Han C."/>
            <person name="Larimer F."/>
            <person name="Land M."/>
            <person name="Hauser L."/>
            <person name="Markowitz V."/>
            <person name="Cheng J.-F."/>
            <person name="Hugenholtz P."/>
            <person name="Woyke T."/>
            <person name="Wu D."/>
            <person name="Pukall R."/>
            <person name="Steenblock K."/>
            <person name="Brambilla E."/>
            <person name="Klenk H.-P."/>
            <person name="Eisen J.A."/>
        </authorList>
    </citation>
    <scope>NUCLEOTIDE SEQUENCE [LARGE SCALE GENOMIC DNA]</scope>
    <source>
        <strain evidence="2">DSM 19664 / LMG 22246 / CIP 109416 / KR-200</strain>
    </source>
</reference>
<accession>L0A2F8</accession>
<dbReference type="AlphaFoldDB" id="L0A2F8"/>
<dbReference type="EMBL" id="CP003382">
    <property type="protein sequence ID" value="AFZ67185.1"/>
    <property type="molecule type" value="Genomic_DNA"/>
</dbReference>